<dbReference type="AlphaFoldDB" id="F4KM58"/>
<accession>F4KM58</accession>
<proteinExistence type="predicted"/>
<evidence type="ECO:0000256" key="2">
    <source>
        <dbReference type="ARBA" id="ARBA00022475"/>
    </source>
</evidence>
<protein>
    <submittedName>
        <fullName evidence="7">Lysine exporter protein (LYSE/YGGA)</fullName>
    </submittedName>
</protein>
<comment type="subcellular location">
    <subcellularLocation>
        <location evidence="1">Cell membrane</location>
        <topology evidence="1">Multi-pass membrane protein</topology>
    </subcellularLocation>
</comment>
<dbReference type="KEGG" id="pah:Poras_1284"/>
<dbReference type="PANTHER" id="PTHR30086:SF20">
    <property type="entry name" value="ARGININE EXPORTER PROTEIN ARGO-RELATED"/>
    <property type="match status" value="1"/>
</dbReference>
<keyword evidence="3 6" id="KW-0812">Transmembrane</keyword>
<evidence type="ECO:0000313" key="8">
    <source>
        <dbReference type="Proteomes" id="UP000006545"/>
    </source>
</evidence>
<feature type="transmembrane region" description="Helical" evidence="6">
    <location>
        <begin position="77"/>
        <end position="96"/>
    </location>
</feature>
<organism evidence="7 8">
    <name type="scientific">Porphyromonas asaccharolytica (strain ATCC 25260 / DSM 20707 / BCRC 10618 / CCUG 7834 / JCM 6326 / LMG 13178 / VPI 4198 / B440)</name>
    <name type="common">Bacteroides asaccharolyticus</name>
    <dbReference type="NCBI Taxonomy" id="879243"/>
    <lineage>
        <taxon>Bacteria</taxon>
        <taxon>Pseudomonadati</taxon>
        <taxon>Bacteroidota</taxon>
        <taxon>Bacteroidia</taxon>
        <taxon>Bacteroidales</taxon>
        <taxon>Porphyromonadaceae</taxon>
        <taxon>Porphyromonas</taxon>
    </lineage>
</organism>
<dbReference type="OrthoDB" id="7874789at2"/>
<evidence type="ECO:0000256" key="1">
    <source>
        <dbReference type="ARBA" id="ARBA00004651"/>
    </source>
</evidence>
<feature type="transmembrane region" description="Helical" evidence="6">
    <location>
        <begin position="116"/>
        <end position="137"/>
    </location>
</feature>
<dbReference type="EMBL" id="CP002689">
    <property type="protein sequence ID" value="AEE13224.1"/>
    <property type="molecule type" value="Genomic_DNA"/>
</dbReference>
<evidence type="ECO:0000256" key="6">
    <source>
        <dbReference type="SAM" id="Phobius"/>
    </source>
</evidence>
<dbReference type="GO" id="GO:0015171">
    <property type="term" value="F:amino acid transmembrane transporter activity"/>
    <property type="evidence" value="ECO:0007669"/>
    <property type="project" value="TreeGrafter"/>
</dbReference>
<gene>
    <name evidence="7" type="ordered locus">Poras_1284</name>
</gene>
<evidence type="ECO:0000256" key="3">
    <source>
        <dbReference type="ARBA" id="ARBA00022692"/>
    </source>
</evidence>
<name>F4KM58_PORAD</name>
<feature type="transmembrane region" description="Helical" evidence="6">
    <location>
        <begin position="6"/>
        <end position="32"/>
    </location>
</feature>
<reference evidence="8" key="1">
    <citation type="submission" date="2011-04" db="EMBL/GenBank/DDBJ databases">
        <title>The complete genome of Porphyromonas asaccharolytica DSM 20707.</title>
        <authorList>
            <person name="Lucas S."/>
            <person name="Han J."/>
            <person name="Lapidus A."/>
            <person name="Bruce D."/>
            <person name="Goodwin L."/>
            <person name="Pitluck S."/>
            <person name="Peters L."/>
            <person name="Kyrpides N."/>
            <person name="Mavromatis K."/>
            <person name="Ivanova N."/>
            <person name="Ovchinnikova G."/>
            <person name="Pagani I."/>
            <person name="Lu M."/>
            <person name="Detter J.C."/>
            <person name="Tapia R."/>
            <person name="Han C."/>
            <person name="Land M."/>
            <person name="Hauser L."/>
            <person name="Markowitz V."/>
            <person name="Cheng J.-F."/>
            <person name="Hugenholtz P."/>
            <person name="Woyke T."/>
            <person name="Wu D."/>
            <person name="Gronow S."/>
            <person name="Wellnitz S."/>
            <person name="Brambilla E."/>
            <person name="Klenk H.-P."/>
            <person name="Eisen J.A."/>
        </authorList>
    </citation>
    <scope>NUCLEOTIDE SEQUENCE [LARGE SCALE GENOMIC DNA]</scope>
    <source>
        <strain evidence="8">ATCC 25260 / DSM 20707 / VPI 4198</strain>
    </source>
</reference>
<dbReference type="Pfam" id="PF01810">
    <property type="entry name" value="LysE"/>
    <property type="match status" value="1"/>
</dbReference>
<keyword evidence="4 6" id="KW-1133">Transmembrane helix</keyword>
<sequence length="217" mass="24217">MLITEYILQLFGGIIIGLCISAPMGPAGILCLRRALEQGRRAGVITGIGATLGDLVYAIMTYLFTGILLDYIDRNMVPLRIVASLLFLAFAIYLYFSKPRLEVSQRVVGRINQRNLSHLGSGFLLTIPNLLIVPVYVVLFSQFNFVYPLGEPPYGMFALGLISIALGALIWWLFITYIATRLRDLVSQRNLRTFNRIFALIFAVIAIVSLCYTFVAL</sequence>
<dbReference type="eggNOG" id="COG1280">
    <property type="taxonomic scope" value="Bacteria"/>
</dbReference>
<keyword evidence="8" id="KW-1185">Reference proteome</keyword>
<keyword evidence="2" id="KW-1003">Cell membrane</keyword>
<dbReference type="STRING" id="879243.Poras_1284"/>
<dbReference type="GO" id="GO:0005886">
    <property type="term" value="C:plasma membrane"/>
    <property type="evidence" value="ECO:0007669"/>
    <property type="project" value="UniProtKB-SubCell"/>
</dbReference>
<dbReference type="PANTHER" id="PTHR30086">
    <property type="entry name" value="ARGININE EXPORTER PROTEIN ARGO"/>
    <property type="match status" value="1"/>
</dbReference>
<feature type="transmembrane region" description="Helical" evidence="6">
    <location>
        <begin position="157"/>
        <end position="177"/>
    </location>
</feature>
<dbReference type="Proteomes" id="UP000006545">
    <property type="component" value="Chromosome"/>
</dbReference>
<dbReference type="InterPro" id="IPR001123">
    <property type="entry name" value="LeuE-type"/>
</dbReference>
<keyword evidence="5 6" id="KW-0472">Membrane</keyword>
<evidence type="ECO:0000313" key="7">
    <source>
        <dbReference type="EMBL" id="AEE13224.1"/>
    </source>
</evidence>
<feature type="transmembrane region" description="Helical" evidence="6">
    <location>
        <begin position="197"/>
        <end position="215"/>
    </location>
</feature>
<evidence type="ECO:0000256" key="5">
    <source>
        <dbReference type="ARBA" id="ARBA00023136"/>
    </source>
</evidence>
<feature type="transmembrane region" description="Helical" evidence="6">
    <location>
        <begin position="44"/>
        <end position="65"/>
    </location>
</feature>
<evidence type="ECO:0000256" key="4">
    <source>
        <dbReference type="ARBA" id="ARBA00022989"/>
    </source>
</evidence>
<dbReference type="HOGENOM" id="CLU_087840_1_1_10"/>